<comment type="caution">
    <text evidence="1">The sequence shown here is derived from an EMBL/GenBank/DDBJ whole genome shotgun (WGS) entry which is preliminary data.</text>
</comment>
<accession>A0ACC0WV72</accession>
<evidence type="ECO:0000313" key="2">
    <source>
        <dbReference type="Proteomes" id="UP001163321"/>
    </source>
</evidence>
<keyword evidence="2" id="KW-1185">Reference proteome</keyword>
<gene>
    <name evidence="1" type="ORF">PsorP6_000241</name>
</gene>
<organism evidence="1 2">
    <name type="scientific">Peronosclerospora sorghi</name>
    <dbReference type="NCBI Taxonomy" id="230839"/>
    <lineage>
        <taxon>Eukaryota</taxon>
        <taxon>Sar</taxon>
        <taxon>Stramenopiles</taxon>
        <taxon>Oomycota</taxon>
        <taxon>Peronosporomycetes</taxon>
        <taxon>Peronosporales</taxon>
        <taxon>Peronosporaceae</taxon>
        <taxon>Peronosclerospora</taxon>
    </lineage>
</organism>
<protein>
    <submittedName>
        <fullName evidence="1">Uncharacterized protein</fullName>
    </submittedName>
</protein>
<evidence type="ECO:0000313" key="1">
    <source>
        <dbReference type="EMBL" id="KAI9921949.1"/>
    </source>
</evidence>
<dbReference type="Proteomes" id="UP001163321">
    <property type="component" value="Chromosome 1"/>
</dbReference>
<reference evidence="1 2" key="1">
    <citation type="journal article" date="2022" name="bioRxiv">
        <title>The genome of the oomycete Peronosclerospora sorghi, a cosmopolitan pathogen of maize and sorghum, is inflated with dispersed pseudogenes.</title>
        <authorList>
            <person name="Fletcher K."/>
            <person name="Martin F."/>
            <person name="Isakeit T."/>
            <person name="Cavanaugh K."/>
            <person name="Magill C."/>
            <person name="Michelmore R."/>
        </authorList>
    </citation>
    <scope>NUCLEOTIDE SEQUENCE [LARGE SCALE GENOMIC DNA]</scope>
    <source>
        <strain evidence="1">P6</strain>
    </source>
</reference>
<proteinExistence type="predicted"/>
<dbReference type="EMBL" id="CM047580">
    <property type="protein sequence ID" value="KAI9921949.1"/>
    <property type="molecule type" value="Genomic_DNA"/>
</dbReference>
<sequence>MHDLGRAKFIALQLRLGITDAWRNWWPDKREFTGPGRNNRIEYVFLSPKLLSDYLVIGGSIGKTTYLLHLQSILQTIQPLHPFNGNALGGSYKTVCATCAGIQFRSMCERMRCDERSNCGGLFDEHKRSDSIFLRQMVREFKNHELENHRYLRQ</sequence>
<name>A0ACC0WV72_9STRA</name>